<keyword evidence="9" id="KW-1185">Reference proteome</keyword>
<evidence type="ECO:0000259" key="5">
    <source>
        <dbReference type="Pfam" id="PF08531"/>
    </source>
</evidence>
<dbReference type="EC" id="3.2.1.40" evidence="2"/>
<dbReference type="InterPro" id="IPR008902">
    <property type="entry name" value="Rhamnosid_concanavalin"/>
</dbReference>
<dbReference type="InterPro" id="IPR016007">
    <property type="entry name" value="Alpha_rhamnosid"/>
</dbReference>
<dbReference type="Pfam" id="PF17390">
    <property type="entry name" value="Bac_rhamnosid_C"/>
    <property type="match status" value="1"/>
</dbReference>
<dbReference type="EMBL" id="JAPFFF010000013">
    <property type="protein sequence ID" value="KAK8872082.1"/>
    <property type="molecule type" value="Genomic_DNA"/>
</dbReference>
<dbReference type="InterPro" id="IPR013737">
    <property type="entry name" value="Bac_rhamnosid_N"/>
</dbReference>
<protein>
    <recommendedName>
        <fullName evidence="2">alpha-L-rhamnosidase</fullName>
        <ecNumber evidence="2">3.2.1.40</ecNumber>
    </recommendedName>
</protein>
<evidence type="ECO:0000259" key="6">
    <source>
        <dbReference type="Pfam" id="PF17389"/>
    </source>
</evidence>
<dbReference type="Proteomes" id="UP001470230">
    <property type="component" value="Unassembled WGS sequence"/>
</dbReference>
<evidence type="ECO:0000256" key="2">
    <source>
        <dbReference type="ARBA" id="ARBA00012652"/>
    </source>
</evidence>
<dbReference type="InterPro" id="IPR012341">
    <property type="entry name" value="6hp_glycosidase-like_sf"/>
</dbReference>
<dbReference type="Pfam" id="PF08531">
    <property type="entry name" value="Bac_rhamnosid_N"/>
    <property type="match status" value="1"/>
</dbReference>
<sequence length="966" mass="110805">MKTNGLKNPIGYDFGIPSLSWIVNTSLSSVLISSKVEISNDSNFKMLLHESPASSTISSIDYRVTIPLTPRTRYYWRVTVETTSEKIISPISFFETSKMTEKWKANWITPQITSTFRKVDLPLVRKKFSIKETPKKARIYITGLGLYELYVNGRKADDELFTPFYNGYDNWLQYQTYDITSLLTKGENVVGAMLGDGWAKGRWGIHGRAADMLHENDDRGWPTDLYIDKYVLFAEIRIECESGETVIVTDESWKFSKSEIILTNIYDGEVIDGKIELKKKGWSNINYDDENWLNMKIIKKPKKLGNLTARYSPPVIVKHRIKPKKIFTDKNDDVIIDMGQNMVGWIQFSTDEILPKNFEIVLEFGEVLKDGNFFRGNLRTAQQQFRYISNGKEKILNAHPHFTFYGFQYIRLIKWYGKANLSNFVGLSIYSDLTQTGFLKTSNSDVNKLIQNVLWSQRDNFLDVPTDCPQRDERMGWTGDAQSFSGTALFNMDCYPFYRKFVHDIHQFQKNSDEPFVPVVVPFLKGLFNYTLTGRCGWSDSGCIIPWRTYVFSGKKQILEEQIDSMKMWVDWITANSALSPQKISKLITTAQTVKSTNNHQRAEYISKSDIDEFNYLWLGTKFNYGDWLALDGPTDPKINRGGHRGGTEISFLCSSFYYYSTTLLAKAAKVLEMEETEAHYSKLAKNILKSIRHEFFTKNGRCAVQTQTAQVISLCFGIAPEEARETVISTLYKLLTEDAEQTNPLNFDGDDDSSLFSMKMKTGMLGTPHLCEVLSNFGYPQFSYNIFMNPNSPGWLYMVRRGATTTWERWDSILSNGQLNDKSEMNSFNHYWVGSILEWLYSNVCGIAPSEKVPGFKEFVLQPQPSLNEKYLTFAEAVFESPMGTIKSAWKIVESNNVQFNFTVPFNTVAHLRIRNAHFSSLKMVVGKANLSQKENDIVGDLKSGQYSMIVSVFENEFKLETKFN</sequence>
<dbReference type="SUPFAM" id="SSF48208">
    <property type="entry name" value="Six-hairpin glycosidases"/>
    <property type="match status" value="1"/>
</dbReference>
<dbReference type="InterPro" id="IPR013783">
    <property type="entry name" value="Ig-like_fold"/>
</dbReference>
<dbReference type="InterPro" id="IPR035398">
    <property type="entry name" value="Bac_rhamnosid_C"/>
</dbReference>
<comment type="catalytic activity">
    <reaction evidence="1">
        <text>Hydrolysis of terminal non-reducing alpha-L-rhamnose residues in alpha-L-rhamnosides.</text>
        <dbReference type="EC" id="3.2.1.40"/>
    </reaction>
</comment>
<keyword evidence="3" id="KW-0378">Hydrolase</keyword>
<dbReference type="Pfam" id="PF05592">
    <property type="entry name" value="Bac_rhamnosid"/>
    <property type="match status" value="1"/>
</dbReference>
<dbReference type="Gene3D" id="2.60.420.10">
    <property type="entry name" value="Maltose phosphorylase, domain 3"/>
    <property type="match status" value="1"/>
</dbReference>
<feature type="domain" description="Alpha-L-rhamnosidase C-terminal" evidence="7">
    <location>
        <begin position="847"/>
        <end position="916"/>
    </location>
</feature>
<dbReference type="PIRSF" id="PIRSF010631">
    <property type="entry name" value="A-rhamnsds"/>
    <property type="match status" value="1"/>
</dbReference>
<dbReference type="Pfam" id="PF25788">
    <property type="entry name" value="Ig_Rha78A_N"/>
    <property type="match status" value="1"/>
</dbReference>
<evidence type="ECO:0000313" key="8">
    <source>
        <dbReference type="EMBL" id="KAK8872082.1"/>
    </source>
</evidence>
<dbReference type="PANTHER" id="PTHR33307:SF6">
    <property type="entry name" value="ALPHA-RHAMNOSIDASE (EUROFUNG)-RELATED"/>
    <property type="match status" value="1"/>
</dbReference>
<dbReference type="InterPro" id="IPR008928">
    <property type="entry name" value="6-hairpin_glycosidase_sf"/>
</dbReference>
<feature type="domain" description="Alpha-L-rhamnosidase six-hairpin glycosidase" evidence="6">
    <location>
        <begin position="435"/>
        <end position="578"/>
    </location>
</feature>
<feature type="domain" description="Bacterial alpha-L-rhamnosidase N-terminal" evidence="5">
    <location>
        <begin position="133"/>
        <end position="318"/>
    </location>
</feature>
<accession>A0ABR2J2G1</accession>
<dbReference type="InterPro" id="IPR035396">
    <property type="entry name" value="Bac_rhamnosid6H"/>
</dbReference>
<dbReference type="PANTHER" id="PTHR33307">
    <property type="entry name" value="ALPHA-RHAMNOSIDASE (EUROFUNG)"/>
    <property type="match status" value="1"/>
</dbReference>
<evidence type="ECO:0000259" key="7">
    <source>
        <dbReference type="Pfam" id="PF17390"/>
    </source>
</evidence>
<proteinExistence type="predicted"/>
<dbReference type="Gene3D" id="2.60.120.260">
    <property type="entry name" value="Galactose-binding domain-like"/>
    <property type="match status" value="2"/>
</dbReference>
<organism evidence="8 9">
    <name type="scientific">Tritrichomonas musculus</name>
    <dbReference type="NCBI Taxonomy" id="1915356"/>
    <lineage>
        <taxon>Eukaryota</taxon>
        <taxon>Metamonada</taxon>
        <taxon>Parabasalia</taxon>
        <taxon>Tritrichomonadida</taxon>
        <taxon>Tritrichomonadidae</taxon>
        <taxon>Tritrichomonas</taxon>
    </lineage>
</organism>
<reference evidence="8 9" key="1">
    <citation type="submission" date="2024-04" db="EMBL/GenBank/DDBJ databases">
        <title>Tritrichomonas musculus Genome.</title>
        <authorList>
            <person name="Alves-Ferreira E."/>
            <person name="Grigg M."/>
            <person name="Lorenzi H."/>
            <person name="Galac M."/>
        </authorList>
    </citation>
    <scope>NUCLEOTIDE SEQUENCE [LARGE SCALE GENOMIC DNA]</scope>
    <source>
        <strain evidence="8 9">EAF2021</strain>
    </source>
</reference>
<evidence type="ECO:0000256" key="3">
    <source>
        <dbReference type="ARBA" id="ARBA00022801"/>
    </source>
</evidence>
<gene>
    <name evidence="8" type="ORF">M9Y10_007840</name>
</gene>
<evidence type="ECO:0000256" key="1">
    <source>
        <dbReference type="ARBA" id="ARBA00001445"/>
    </source>
</evidence>
<feature type="domain" description="Alpha-L-rhamnosidase six-hairpin glycosidase" evidence="6">
    <location>
        <begin position="604"/>
        <end position="845"/>
    </location>
</feature>
<dbReference type="Gene3D" id="2.60.40.10">
    <property type="entry name" value="Immunoglobulins"/>
    <property type="match status" value="1"/>
</dbReference>
<dbReference type="Pfam" id="PF17389">
    <property type="entry name" value="Bac_rhamnosid6H"/>
    <property type="match status" value="2"/>
</dbReference>
<name>A0ABR2J2G1_9EUKA</name>
<comment type="caution">
    <text evidence="8">The sequence shown here is derived from an EMBL/GenBank/DDBJ whole genome shotgun (WGS) entry which is preliminary data.</text>
</comment>
<dbReference type="Gene3D" id="1.50.10.10">
    <property type="match status" value="1"/>
</dbReference>
<evidence type="ECO:0000259" key="4">
    <source>
        <dbReference type="Pfam" id="PF05592"/>
    </source>
</evidence>
<evidence type="ECO:0000313" key="9">
    <source>
        <dbReference type="Proteomes" id="UP001470230"/>
    </source>
</evidence>
<feature type="domain" description="Alpha-L-rhamnosidase concanavalin-like" evidence="4">
    <location>
        <begin position="331"/>
        <end position="429"/>
    </location>
</feature>